<dbReference type="GO" id="GO:0005737">
    <property type="term" value="C:cytoplasm"/>
    <property type="evidence" value="ECO:0007669"/>
    <property type="project" value="UniProtKB-SubCell"/>
</dbReference>
<evidence type="ECO:0000256" key="2">
    <source>
        <dbReference type="ARBA" id="ARBA00022917"/>
    </source>
</evidence>
<dbReference type="SUPFAM" id="SSF55194">
    <property type="entry name" value="Ribosome recycling factor, RRF"/>
    <property type="match status" value="1"/>
</dbReference>
<evidence type="ECO:0000313" key="7">
    <source>
        <dbReference type="Proteomes" id="UP000178170"/>
    </source>
</evidence>
<dbReference type="Gene3D" id="1.10.132.20">
    <property type="entry name" value="Ribosome-recycling factor"/>
    <property type="match status" value="1"/>
</dbReference>
<dbReference type="GO" id="GO:0006415">
    <property type="term" value="P:translational termination"/>
    <property type="evidence" value="ECO:0007669"/>
    <property type="project" value="UniProtKB-UniRule"/>
</dbReference>
<dbReference type="InterPro" id="IPR023584">
    <property type="entry name" value="Ribosome_recyc_fac_dom"/>
</dbReference>
<dbReference type="GO" id="GO:0043023">
    <property type="term" value="F:ribosomal large subunit binding"/>
    <property type="evidence" value="ECO:0007669"/>
    <property type="project" value="TreeGrafter"/>
</dbReference>
<evidence type="ECO:0000313" key="6">
    <source>
        <dbReference type="EMBL" id="OHA63931.1"/>
    </source>
</evidence>
<dbReference type="Pfam" id="PF01765">
    <property type="entry name" value="RRF"/>
    <property type="match status" value="1"/>
</dbReference>
<dbReference type="FunFam" id="3.30.1360.40:FF:000001">
    <property type="entry name" value="Ribosome-recycling factor"/>
    <property type="match status" value="1"/>
</dbReference>
<evidence type="ECO:0000256" key="4">
    <source>
        <dbReference type="SAM" id="Coils"/>
    </source>
</evidence>
<name>A0A1G2QVQ2_9BACT</name>
<accession>A0A1G2QVQ2</accession>
<comment type="function">
    <text evidence="3">Responsible for the release of ribosomes from messenger RNA at the termination of protein biosynthesis. May increase the efficiency of translation by recycling ribosomes from one round of translation to another.</text>
</comment>
<dbReference type="NCBIfam" id="TIGR00496">
    <property type="entry name" value="frr"/>
    <property type="match status" value="1"/>
</dbReference>
<dbReference type="InterPro" id="IPR036191">
    <property type="entry name" value="RRF_sf"/>
</dbReference>
<keyword evidence="3" id="KW-0963">Cytoplasm</keyword>
<comment type="subcellular location">
    <subcellularLocation>
        <location evidence="3">Cytoplasm</location>
    </subcellularLocation>
</comment>
<comment type="similarity">
    <text evidence="1 3">Belongs to the RRF family.</text>
</comment>
<proteinExistence type="inferred from homology"/>
<feature type="domain" description="Ribosome recycling factor" evidence="5">
    <location>
        <begin position="21"/>
        <end position="182"/>
    </location>
</feature>
<dbReference type="InterPro" id="IPR002661">
    <property type="entry name" value="Ribosome_recyc_fac"/>
</dbReference>
<evidence type="ECO:0000256" key="3">
    <source>
        <dbReference type="HAMAP-Rule" id="MF_00040"/>
    </source>
</evidence>
<reference evidence="6 7" key="1">
    <citation type="journal article" date="2016" name="Nat. Commun.">
        <title>Thousands of microbial genomes shed light on interconnected biogeochemical processes in an aquifer system.</title>
        <authorList>
            <person name="Anantharaman K."/>
            <person name="Brown C.T."/>
            <person name="Hug L.A."/>
            <person name="Sharon I."/>
            <person name="Castelle C.J."/>
            <person name="Probst A.J."/>
            <person name="Thomas B.C."/>
            <person name="Singh A."/>
            <person name="Wilkins M.J."/>
            <person name="Karaoz U."/>
            <person name="Brodie E.L."/>
            <person name="Williams K.H."/>
            <person name="Hubbard S.S."/>
            <person name="Banfield J.F."/>
        </authorList>
    </citation>
    <scope>NUCLEOTIDE SEQUENCE [LARGE SCALE GENOMIC DNA]</scope>
</reference>
<dbReference type="PANTHER" id="PTHR20982:SF3">
    <property type="entry name" value="MITOCHONDRIAL RIBOSOME RECYCLING FACTOR PSEUDO 1"/>
    <property type="match status" value="1"/>
</dbReference>
<gene>
    <name evidence="3" type="primary">frr</name>
    <name evidence="6" type="ORF">A2843_01035</name>
</gene>
<dbReference type="Proteomes" id="UP000178170">
    <property type="component" value="Unassembled WGS sequence"/>
</dbReference>
<dbReference type="Gene3D" id="3.30.1360.40">
    <property type="match status" value="1"/>
</dbReference>
<dbReference type="CDD" id="cd00520">
    <property type="entry name" value="RRF"/>
    <property type="match status" value="1"/>
</dbReference>
<dbReference type="AlphaFoldDB" id="A0A1G2QVQ2"/>
<organism evidence="6 7">
    <name type="scientific">Candidatus Wildermuthbacteria bacterium RIFCSPHIGHO2_01_FULL_48_27b</name>
    <dbReference type="NCBI Taxonomy" id="1802447"/>
    <lineage>
        <taxon>Bacteria</taxon>
        <taxon>Candidatus Wildermuthiibacteriota</taxon>
    </lineage>
</organism>
<sequence>MYQEILQTVEPEMEKALSFFQGELGKIRTGQASPSLVEDVQVNLFGQKMPLKQLAGISCPDRRQILIQPWDKSYVEPIEKALQAGSLGTSPVVEGATVRVHLPQLTQEYREQLAKLLGEKAEEAKKTIRRWRESAWEEIQEKAKEGEVREDDKFRAKDELQKMIDEYNKKIEELVERKKKEIEVV</sequence>
<keyword evidence="2 3" id="KW-0648">Protein biosynthesis</keyword>
<evidence type="ECO:0000256" key="1">
    <source>
        <dbReference type="ARBA" id="ARBA00005912"/>
    </source>
</evidence>
<dbReference type="HAMAP" id="MF_00040">
    <property type="entry name" value="RRF"/>
    <property type="match status" value="1"/>
</dbReference>
<protein>
    <recommendedName>
        <fullName evidence="3">Ribosome-recycling factor</fullName>
        <shortName evidence="3">RRF</shortName>
    </recommendedName>
    <alternativeName>
        <fullName evidence="3">Ribosome-releasing factor</fullName>
    </alternativeName>
</protein>
<dbReference type="EMBL" id="MHTS01000024">
    <property type="protein sequence ID" value="OHA63931.1"/>
    <property type="molecule type" value="Genomic_DNA"/>
</dbReference>
<evidence type="ECO:0000259" key="5">
    <source>
        <dbReference type="Pfam" id="PF01765"/>
    </source>
</evidence>
<keyword evidence="4" id="KW-0175">Coiled coil</keyword>
<dbReference type="PANTHER" id="PTHR20982">
    <property type="entry name" value="RIBOSOME RECYCLING FACTOR"/>
    <property type="match status" value="1"/>
</dbReference>
<feature type="coiled-coil region" evidence="4">
    <location>
        <begin position="106"/>
        <end position="184"/>
    </location>
</feature>
<comment type="caution">
    <text evidence="6">The sequence shown here is derived from an EMBL/GenBank/DDBJ whole genome shotgun (WGS) entry which is preliminary data.</text>
</comment>